<feature type="active site" description="Cysteine sulfenic acid (-SOH) intermediate" evidence="5">
    <location>
        <position position="88"/>
    </location>
</feature>
<evidence type="ECO:0000256" key="5">
    <source>
        <dbReference type="PIRSR" id="PIRSR637944-1"/>
    </source>
</evidence>
<gene>
    <name evidence="9" type="ORF">ACHAWO_013734</name>
</gene>
<name>A0ABD3QW39_9STRA</name>
<organism evidence="9 10">
    <name type="scientific">Cyclotella atomus</name>
    <dbReference type="NCBI Taxonomy" id="382360"/>
    <lineage>
        <taxon>Eukaryota</taxon>
        <taxon>Sar</taxon>
        <taxon>Stramenopiles</taxon>
        <taxon>Ochrophyta</taxon>
        <taxon>Bacillariophyta</taxon>
        <taxon>Coscinodiscophyceae</taxon>
        <taxon>Thalassiosirophycidae</taxon>
        <taxon>Stephanodiscales</taxon>
        <taxon>Stephanodiscaceae</taxon>
        <taxon>Cyclotella</taxon>
    </lineage>
</organism>
<keyword evidence="4 6" id="KW-0560">Oxidoreductase</keyword>
<dbReference type="EMBL" id="JALLPJ020000061">
    <property type="protein sequence ID" value="KAL3803931.1"/>
    <property type="molecule type" value="Genomic_DNA"/>
</dbReference>
<sequence length="210" mass="22445">MMLRILLISALATVGLAFSPHSSAAFHHRPSTSLKMVAEVKEGDTLPSVVLKEGQADYASPKDVNLGDLIKGKKVAIFAVPGAFTPGCSKSHLPSFITAQDELKAKGVELTICIATNDAYVMEHNDTCLSVDFYRLGAAQVVEVTSDAGIKFLSDANAELSRALGLPIEGDVMVRTKRFSLIADDGVVTHYFSSANESSYTWAPNVLAKL</sequence>
<comment type="caution">
    <text evidence="9">The sequence shown here is derived from an EMBL/GenBank/DDBJ whole genome shotgun (WGS) entry which is preliminary data.</text>
</comment>
<feature type="domain" description="Thioredoxin" evidence="8">
    <location>
        <begin position="40"/>
        <end position="210"/>
    </location>
</feature>
<dbReference type="InterPro" id="IPR013766">
    <property type="entry name" value="Thioredoxin_domain"/>
</dbReference>
<keyword evidence="3 6" id="KW-0049">Antioxidant</keyword>
<evidence type="ECO:0000256" key="3">
    <source>
        <dbReference type="ARBA" id="ARBA00022862"/>
    </source>
</evidence>
<dbReference type="Pfam" id="PF08534">
    <property type="entry name" value="Redoxin"/>
    <property type="match status" value="1"/>
</dbReference>
<dbReference type="InterPro" id="IPR037944">
    <property type="entry name" value="PRX5-like"/>
</dbReference>
<dbReference type="InterPro" id="IPR036249">
    <property type="entry name" value="Thioredoxin-like_sf"/>
</dbReference>
<accession>A0ABD3QW39</accession>
<dbReference type="PANTHER" id="PTHR10430:SF16">
    <property type="entry name" value="PEROXIREDOXIN-5, MITOCHONDRIAL"/>
    <property type="match status" value="1"/>
</dbReference>
<reference evidence="9 10" key="1">
    <citation type="submission" date="2024-10" db="EMBL/GenBank/DDBJ databases">
        <title>Updated reference genomes for cyclostephanoid diatoms.</title>
        <authorList>
            <person name="Roberts W.R."/>
            <person name="Alverson A.J."/>
        </authorList>
    </citation>
    <scope>NUCLEOTIDE SEQUENCE [LARGE SCALE GENOMIC DNA]</scope>
    <source>
        <strain evidence="9 10">AJA010-31</strain>
    </source>
</reference>
<evidence type="ECO:0000313" key="9">
    <source>
        <dbReference type="EMBL" id="KAL3803931.1"/>
    </source>
</evidence>
<keyword evidence="6" id="KW-0676">Redox-active center</keyword>
<evidence type="ECO:0000256" key="2">
    <source>
        <dbReference type="ARBA" id="ARBA00022559"/>
    </source>
</evidence>
<comment type="similarity">
    <text evidence="1 6">Belongs to the peroxiredoxin family. Prx5 subfamily.</text>
</comment>
<dbReference type="AlphaFoldDB" id="A0ABD3QW39"/>
<dbReference type="GO" id="GO:0004601">
    <property type="term" value="F:peroxidase activity"/>
    <property type="evidence" value="ECO:0007669"/>
    <property type="project" value="UniProtKB-KW"/>
</dbReference>
<dbReference type="PROSITE" id="PS51352">
    <property type="entry name" value="THIOREDOXIN_2"/>
    <property type="match status" value="1"/>
</dbReference>
<dbReference type="Gene3D" id="3.40.30.10">
    <property type="entry name" value="Glutaredoxin"/>
    <property type="match status" value="1"/>
</dbReference>
<feature type="chain" id="PRO_5044824260" description="Thioredoxin domain-containing protein" evidence="7">
    <location>
        <begin position="18"/>
        <end position="210"/>
    </location>
</feature>
<evidence type="ECO:0000256" key="6">
    <source>
        <dbReference type="RuleBase" id="RU366011"/>
    </source>
</evidence>
<dbReference type="Proteomes" id="UP001530400">
    <property type="component" value="Unassembled WGS sequence"/>
</dbReference>
<keyword evidence="2 6" id="KW-0575">Peroxidase</keyword>
<dbReference type="SUPFAM" id="SSF52833">
    <property type="entry name" value="Thioredoxin-like"/>
    <property type="match status" value="1"/>
</dbReference>
<evidence type="ECO:0000256" key="7">
    <source>
        <dbReference type="SAM" id="SignalP"/>
    </source>
</evidence>
<evidence type="ECO:0000259" key="8">
    <source>
        <dbReference type="PROSITE" id="PS51352"/>
    </source>
</evidence>
<comment type="function">
    <text evidence="6">Thiol-specific peroxidase that catalyzes the reduction of hydrogen peroxide and organic hydroperoxides to water and alcohols, respectively. Plays a role in cell protection against oxidative stress by detoxifying peroxides.</text>
</comment>
<keyword evidence="10" id="KW-1185">Reference proteome</keyword>
<proteinExistence type="inferred from homology"/>
<feature type="signal peptide" evidence="7">
    <location>
        <begin position="1"/>
        <end position="17"/>
    </location>
</feature>
<evidence type="ECO:0000256" key="4">
    <source>
        <dbReference type="ARBA" id="ARBA00023002"/>
    </source>
</evidence>
<dbReference type="InterPro" id="IPR013740">
    <property type="entry name" value="Redoxin"/>
</dbReference>
<protein>
    <recommendedName>
        <fullName evidence="8">Thioredoxin domain-containing protein</fullName>
    </recommendedName>
</protein>
<evidence type="ECO:0000313" key="10">
    <source>
        <dbReference type="Proteomes" id="UP001530400"/>
    </source>
</evidence>
<dbReference type="CDD" id="cd03013">
    <property type="entry name" value="PRX5_like"/>
    <property type="match status" value="1"/>
</dbReference>
<evidence type="ECO:0000256" key="1">
    <source>
        <dbReference type="ARBA" id="ARBA00010505"/>
    </source>
</evidence>
<keyword evidence="7" id="KW-0732">Signal</keyword>
<dbReference type="PANTHER" id="PTHR10430">
    <property type="entry name" value="PEROXIREDOXIN"/>
    <property type="match status" value="1"/>
</dbReference>